<organism evidence="4 5">
    <name type="scientific">Cohaesibacter gelatinilyticus</name>
    <dbReference type="NCBI Taxonomy" id="372072"/>
    <lineage>
        <taxon>Bacteria</taxon>
        <taxon>Pseudomonadati</taxon>
        <taxon>Pseudomonadota</taxon>
        <taxon>Alphaproteobacteria</taxon>
        <taxon>Hyphomicrobiales</taxon>
        <taxon>Cohaesibacteraceae</taxon>
    </lineage>
</organism>
<dbReference type="Pfam" id="PF00486">
    <property type="entry name" value="Trans_reg_C"/>
    <property type="match status" value="1"/>
</dbReference>
<protein>
    <submittedName>
        <fullName evidence="4">Transcriptional regulatory protein, C terminal</fullName>
    </submittedName>
</protein>
<name>A0A285PC51_9HYPH</name>
<dbReference type="RefSeq" id="WP_097153686.1">
    <property type="nucleotide sequence ID" value="NZ_OBEL01000002.1"/>
</dbReference>
<dbReference type="SUPFAM" id="SSF46894">
    <property type="entry name" value="C-terminal effector domain of the bipartite response regulators"/>
    <property type="match status" value="1"/>
</dbReference>
<dbReference type="GO" id="GO:0003677">
    <property type="term" value="F:DNA binding"/>
    <property type="evidence" value="ECO:0007669"/>
    <property type="project" value="UniProtKB-UniRule"/>
</dbReference>
<gene>
    <name evidence="4" type="ORF">SAMN06265368_2413</name>
</gene>
<dbReference type="Proteomes" id="UP000219439">
    <property type="component" value="Unassembled WGS sequence"/>
</dbReference>
<dbReference type="EMBL" id="OBEL01000002">
    <property type="protein sequence ID" value="SNZ19330.1"/>
    <property type="molecule type" value="Genomic_DNA"/>
</dbReference>
<dbReference type="GO" id="GO:0000160">
    <property type="term" value="P:phosphorelay signal transduction system"/>
    <property type="evidence" value="ECO:0007669"/>
    <property type="project" value="InterPro"/>
</dbReference>
<feature type="domain" description="OmpR/PhoB-type" evidence="3">
    <location>
        <begin position="2"/>
        <end position="102"/>
    </location>
</feature>
<dbReference type="GO" id="GO:0006355">
    <property type="term" value="P:regulation of DNA-templated transcription"/>
    <property type="evidence" value="ECO:0007669"/>
    <property type="project" value="InterPro"/>
</dbReference>
<evidence type="ECO:0000313" key="4">
    <source>
        <dbReference type="EMBL" id="SNZ19330.1"/>
    </source>
</evidence>
<proteinExistence type="predicted"/>
<dbReference type="InterPro" id="IPR001867">
    <property type="entry name" value="OmpR/PhoB-type_DNA-bd"/>
</dbReference>
<dbReference type="OrthoDB" id="7794946at2"/>
<keyword evidence="1 2" id="KW-0238">DNA-binding</keyword>
<keyword evidence="5" id="KW-1185">Reference proteome</keyword>
<dbReference type="AlphaFoldDB" id="A0A285PC51"/>
<dbReference type="InterPro" id="IPR016032">
    <property type="entry name" value="Sig_transdc_resp-reg_C-effctor"/>
</dbReference>
<dbReference type="PROSITE" id="PS51755">
    <property type="entry name" value="OMPR_PHOB"/>
    <property type="match status" value="1"/>
</dbReference>
<evidence type="ECO:0000259" key="3">
    <source>
        <dbReference type="PROSITE" id="PS51755"/>
    </source>
</evidence>
<reference evidence="4 5" key="1">
    <citation type="submission" date="2017-09" db="EMBL/GenBank/DDBJ databases">
        <authorList>
            <person name="Ehlers B."/>
            <person name="Leendertz F.H."/>
        </authorList>
    </citation>
    <scope>NUCLEOTIDE SEQUENCE [LARGE SCALE GENOMIC DNA]</scope>
    <source>
        <strain evidence="4 5">DSM 18289</strain>
    </source>
</reference>
<dbReference type="Gene3D" id="1.10.10.10">
    <property type="entry name" value="Winged helix-like DNA-binding domain superfamily/Winged helix DNA-binding domain"/>
    <property type="match status" value="1"/>
</dbReference>
<dbReference type="CDD" id="cd00383">
    <property type="entry name" value="trans_reg_C"/>
    <property type="match status" value="1"/>
</dbReference>
<sequence>MNIIPTFGNLFFDEDFLNGHFADGTSVSFTKTESGLLKYMTANPNRVLTRNQLLDAISGNGADKLDRSIDFVINRLRRKLKDDAKDATYIATRYGEGYIWLTQPNQPTIQLEGVHAIVGPCLGLDHVGDMGANALAFAKAFHGVFAKCFSSDLSVIFEPDCPKYATLGKDAPKIGIELSFLTQKGQLECVIRGVSILSGRTLFAGRHIVAAPDKSLSSHPEDLAKEASDQIWNSQALEPDDAVPLTVSMINAGTTFTGLKGHWKDNDKVLRKAIADDPDDPRAKIMLATNIHTKYLQEGVEIFMSGDDPRQQDEDEIEQLVLASLPHLNDAPSFQLVAAKLLFFLDRGYNEMAVEIAERSARECLSLTASLPVIGQMWVFVGQNEEGLAAINQALDECEEGSQFEIYLLILKCEALAAVSDRKGVRSVLNRVCANVPHIEVLMEVLFTDPDHPSKVAQQALVNMAPAQARAMLLFMHYVYARLLKVEEHRHNAYRTVVTLFRKQFGPDIVPAEVKPMIEPV</sequence>
<evidence type="ECO:0000256" key="2">
    <source>
        <dbReference type="PROSITE-ProRule" id="PRU01091"/>
    </source>
</evidence>
<accession>A0A285PC51</accession>
<dbReference type="SMART" id="SM00862">
    <property type="entry name" value="Trans_reg_C"/>
    <property type="match status" value="1"/>
</dbReference>
<evidence type="ECO:0000313" key="5">
    <source>
        <dbReference type="Proteomes" id="UP000219439"/>
    </source>
</evidence>
<feature type="DNA-binding region" description="OmpR/PhoB-type" evidence="2">
    <location>
        <begin position="2"/>
        <end position="102"/>
    </location>
</feature>
<dbReference type="InterPro" id="IPR036388">
    <property type="entry name" value="WH-like_DNA-bd_sf"/>
</dbReference>
<evidence type="ECO:0000256" key="1">
    <source>
        <dbReference type="ARBA" id="ARBA00023125"/>
    </source>
</evidence>